<dbReference type="Proteomes" id="UP001195483">
    <property type="component" value="Unassembled WGS sequence"/>
</dbReference>
<reference evidence="2" key="3">
    <citation type="submission" date="2023-05" db="EMBL/GenBank/DDBJ databases">
        <authorList>
            <person name="Smith C.H."/>
        </authorList>
    </citation>
    <scope>NUCLEOTIDE SEQUENCE</scope>
    <source>
        <strain evidence="2">CHS0354</strain>
        <tissue evidence="2">Mantle</tissue>
    </source>
</reference>
<reference evidence="2" key="2">
    <citation type="journal article" date="2021" name="Genome Biol. Evol.">
        <title>Developing a high-quality reference genome for a parasitic bivalve with doubly uniparental inheritance (Bivalvia: Unionida).</title>
        <authorList>
            <person name="Smith C.H."/>
        </authorList>
    </citation>
    <scope>NUCLEOTIDE SEQUENCE</scope>
    <source>
        <strain evidence="2">CHS0354</strain>
        <tissue evidence="2">Mantle</tissue>
    </source>
</reference>
<organism evidence="2 3">
    <name type="scientific">Potamilus streckersoni</name>
    <dbReference type="NCBI Taxonomy" id="2493646"/>
    <lineage>
        <taxon>Eukaryota</taxon>
        <taxon>Metazoa</taxon>
        <taxon>Spiralia</taxon>
        <taxon>Lophotrochozoa</taxon>
        <taxon>Mollusca</taxon>
        <taxon>Bivalvia</taxon>
        <taxon>Autobranchia</taxon>
        <taxon>Heteroconchia</taxon>
        <taxon>Palaeoheterodonta</taxon>
        <taxon>Unionida</taxon>
        <taxon>Unionoidea</taxon>
        <taxon>Unionidae</taxon>
        <taxon>Ambleminae</taxon>
        <taxon>Lampsilini</taxon>
        <taxon>Potamilus</taxon>
    </lineage>
</organism>
<proteinExistence type="predicted"/>
<feature type="signal peptide" evidence="1">
    <location>
        <begin position="1"/>
        <end position="18"/>
    </location>
</feature>
<evidence type="ECO:0000313" key="3">
    <source>
        <dbReference type="Proteomes" id="UP001195483"/>
    </source>
</evidence>
<dbReference type="AlphaFoldDB" id="A0AAE0SKK5"/>
<accession>A0AAE0SKK5</accession>
<reference evidence="2" key="1">
    <citation type="journal article" date="2021" name="Genome Biol. Evol.">
        <title>A High-Quality Reference Genome for a Parasitic Bivalve with Doubly Uniparental Inheritance (Bivalvia: Unionida).</title>
        <authorList>
            <person name="Smith C.H."/>
        </authorList>
    </citation>
    <scope>NUCLEOTIDE SEQUENCE</scope>
    <source>
        <strain evidence="2">CHS0354</strain>
    </source>
</reference>
<sequence>MFLYFALSAFVFAAPTESEMVWLKDVTSSWQSDKRKFSDPNLPDILTFQLRGGSRALTLNLERNHAIDPNADVYIVSKSNDGRSQLEKVLNLEKEVSNIHSLHRNKNIQVT</sequence>
<dbReference type="EMBL" id="JAEAOA010001231">
    <property type="protein sequence ID" value="KAK3593456.1"/>
    <property type="molecule type" value="Genomic_DNA"/>
</dbReference>
<keyword evidence="3" id="KW-1185">Reference proteome</keyword>
<name>A0AAE0SKK5_9BIVA</name>
<feature type="chain" id="PRO_5042204138" evidence="1">
    <location>
        <begin position="19"/>
        <end position="111"/>
    </location>
</feature>
<comment type="caution">
    <text evidence="2">The sequence shown here is derived from an EMBL/GenBank/DDBJ whole genome shotgun (WGS) entry which is preliminary data.</text>
</comment>
<evidence type="ECO:0000256" key="1">
    <source>
        <dbReference type="SAM" id="SignalP"/>
    </source>
</evidence>
<gene>
    <name evidence="2" type="ORF">CHS0354_020221</name>
</gene>
<evidence type="ECO:0000313" key="2">
    <source>
        <dbReference type="EMBL" id="KAK3593456.1"/>
    </source>
</evidence>
<keyword evidence="1" id="KW-0732">Signal</keyword>
<protein>
    <submittedName>
        <fullName evidence="2">Uncharacterized protein</fullName>
    </submittedName>
</protein>